<feature type="transmembrane region" description="Helical" evidence="1">
    <location>
        <begin position="72"/>
        <end position="94"/>
    </location>
</feature>
<protein>
    <submittedName>
        <fullName evidence="2">Uncharacterized protein</fullName>
    </submittedName>
</protein>
<feature type="transmembrane region" description="Helical" evidence="1">
    <location>
        <begin position="6"/>
        <end position="27"/>
    </location>
</feature>
<dbReference type="Proteomes" id="UP000630142">
    <property type="component" value="Unassembled WGS sequence"/>
</dbReference>
<reference evidence="2" key="2">
    <citation type="submission" date="2020-09" db="EMBL/GenBank/DDBJ databases">
        <authorList>
            <person name="Sun Q."/>
            <person name="Kim S."/>
        </authorList>
    </citation>
    <scope>NUCLEOTIDE SEQUENCE</scope>
    <source>
        <strain evidence="2">KCTC 42249</strain>
    </source>
</reference>
<dbReference type="InterPro" id="IPR046089">
    <property type="entry name" value="DUF6107"/>
</dbReference>
<keyword evidence="1" id="KW-0472">Membrane</keyword>
<feature type="transmembrane region" description="Helical" evidence="1">
    <location>
        <begin position="34"/>
        <end position="52"/>
    </location>
</feature>
<dbReference type="Pfam" id="PF19602">
    <property type="entry name" value="DUF6107"/>
    <property type="match status" value="1"/>
</dbReference>
<keyword evidence="3" id="KW-1185">Reference proteome</keyword>
<proteinExistence type="predicted"/>
<dbReference type="AlphaFoldDB" id="A0A8J3GKC8"/>
<accession>A0A8J3GKC8</accession>
<comment type="caution">
    <text evidence="2">The sequence shown here is derived from an EMBL/GenBank/DDBJ whole genome shotgun (WGS) entry which is preliminary data.</text>
</comment>
<evidence type="ECO:0000256" key="1">
    <source>
        <dbReference type="SAM" id="Phobius"/>
    </source>
</evidence>
<keyword evidence="1" id="KW-1133">Transmembrane helix</keyword>
<evidence type="ECO:0000313" key="2">
    <source>
        <dbReference type="EMBL" id="GHD06472.1"/>
    </source>
</evidence>
<sequence length="107" mass="11183">MNDTAMIWLARGVGAAAGSAISLAYILPRGRREAAVRFAVGLVSGVVFGGGVGLKIAHELDLGVALGPFELMLMGSAAASLCAWWALGFVMRLFERGTTKSEKSEAR</sequence>
<evidence type="ECO:0000313" key="3">
    <source>
        <dbReference type="Proteomes" id="UP000630142"/>
    </source>
</evidence>
<dbReference type="EMBL" id="BMZQ01000001">
    <property type="protein sequence ID" value="GHD06472.1"/>
    <property type="molecule type" value="Genomic_DNA"/>
</dbReference>
<name>A0A8J3GKC8_9HYPH</name>
<keyword evidence="1" id="KW-0812">Transmembrane</keyword>
<dbReference type="RefSeq" id="WP_189501325.1">
    <property type="nucleotide sequence ID" value="NZ_BMZQ01000001.1"/>
</dbReference>
<organism evidence="2 3">
    <name type="scientific">Tianweitania populi</name>
    <dbReference type="NCBI Taxonomy" id="1607949"/>
    <lineage>
        <taxon>Bacteria</taxon>
        <taxon>Pseudomonadati</taxon>
        <taxon>Pseudomonadota</taxon>
        <taxon>Alphaproteobacteria</taxon>
        <taxon>Hyphomicrobiales</taxon>
        <taxon>Phyllobacteriaceae</taxon>
        <taxon>Tianweitania</taxon>
    </lineage>
</organism>
<gene>
    <name evidence="2" type="ORF">GCM10016234_03860</name>
</gene>
<reference evidence="2" key="1">
    <citation type="journal article" date="2014" name="Int. J. Syst. Evol. Microbiol.">
        <title>Complete genome sequence of Corynebacterium casei LMG S-19264T (=DSM 44701T), isolated from a smear-ripened cheese.</title>
        <authorList>
            <consortium name="US DOE Joint Genome Institute (JGI-PGF)"/>
            <person name="Walter F."/>
            <person name="Albersmeier A."/>
            <person name="Kalinowski J."/>
            <person name="Ruckert C."/>
        </authorList>
    </citation>
    <scope>NUCLEOTIDE SEQUENCE</scope>
    <source>
        <strain evidence="2">KCTC 42249</strain>
    </source>
</reference>